<feature type="binding site" evidence="10">
    <location>
        <position position="68"/>
    </location>
    <ligand>
        <name>Na(+)</name>
        <dbReference type="ChEBI" id="CHEBI:29101"/>
        <note>structural</note>
    </ligand>
</feature>
<evidence type="ECO:0000256" key="7">
    <source>
        <dbReference type="ARBA" id="ARBA00035120"/>
    </source>
</evidence>
<dbReference type="EMBL" id="NPIA01000002">
    <property type="protein sequence ID" value="OZM57979.1"/>
    <property type="molecule type" value="Genomic_DNA"/>
</dbReference>
<evidence type="ECO:0000256" key="4">
    <source>
        <dbReference type="ARBA" id="ARBA00022989"/>
    </source>
</evidence>
<comment type="activity regulation">
    <text evidence="10">Na(+) is not transported, but it plays an essential structural role and its presence is essential for fluoride channel function.</text>
</comment>
<evidence type="ECO:0000256" key="1">
    <source>
        <dbReference type="ARBA" id="ARBA00004651"/>
    </source>
</evidence>
<evidence type="ECO:0000256" key="3">
    <source>
        <dbReference type="ARBA" id="ARBA00022692"/>
    </source>
</evidence>
<dbReference type="RefSeq" id="WP_094923366.1">
    <property type="nucleotide sequence ID" value="NZ_NPIA01000002.1"/>
</dbReference>
<keyword evidence="10" id="KW-0915">Sodium</keyword>
<evidence type="ECO:0000256" key="9">
    <source>
        <dbReference type="ARBA" id="ARBA00049940"/>
    </source>
</evidence>
<sequence length="122" mass="13434">MDILFIALAGGLGATLRFVITNKMEKINNQYIPYATFAINVLGSFIIGFVFGISESLIALIISIGFLGGFTTYSTFMYESLHILQRGRWKRTLFYGASTFIIGIGFVFVGGLAGQAFVHFLK</sequence>
<comment type="catalytic activity">
    <reaction evidence="8">
        <text>fluoride(in) = fluoride(out)</text>
        <dbReference type="Rhea" id="RHEA:76159"/>
        <dbReference type="ChEBI" id="CHEBI:17051"/>
    </reaction>
    <physiologicalReaction direction="left-to-right" evidence="8">
        <dbReference type="Rhea" id="RHEA:76160"/>
    </physiologicalReaction>
</comment>
<dbReference type="InterPro" id="IPR003691">
    <property type="entry name" value="FluC"/>
</dbReference>
<dbReference type="GO" id="GO:0140114">
    <property type="term" value="P:cellular detoxification of fluoride"/>
    <property type="evidence" value="ECO:0007669"/>
    <property type="project" value="UniProtKB-UniRule"/>
</dbReference>
<keyword evidence="2 10" id="KW-1003">Cell membrane</keyword>
<comment type="caution">
    <text evidence="11">The sequence shown here is derived from an EMBL/GenBank/DDBJ whole genome shotgun (WGS) entry which is preliminary data.</text>
</comment>
<feature type="transmembrane region" description="Helical" evidence="10">
    <location>
        <begin position="31"/>
        <end position="51"/>
    </location>
</feature>
<comment type="similarity">
    <text evidence="7 10">Belongs to the fluoride channel Fluc/FEX (TC 1.A.43) family.</text>
</comment>
<dbReference type="HAMAP" id="MF_00454">
    <property type="entry name" value="FluC"/>
    <property type="match status" value="1"/>
</dbReference>
<keyword evidence="6 10" id="KW-0407">Ion channel</keyword>
<dbReference type="GO" id="GO:0005886">
    <property type="term" value="C:plasma membrane"/>
    <property type="evidence" value="ECO:0007669"/>
    <property type="project" value="UniProtKB-SubCell"/>
</dbReference>
<dbReference type="GO" id="GO:0062054">
    <property type="term" value="F:fluoride channel activity"/>
    <property type="evidence" value="ECO:0007669"/>
    <property type="project" value="UniProtKB-UniRule"/>
</dbReference>
<keyword evidence="4 10" id="KW-1133">Transmembrane helix</keyword>
<dbReference type="PANTHER" id="PTHR28259">
    <property type="entry name" value="FLUORIDE EXPORT PROTEIN 1-RELATED"/>
    <property type="match status" value="1"/>
</dbReference>
<dbReference type="Pfam" id="PF02537">
    <property type="entry name" value="CRCB"/>
    <property type="match status" value="1"/>
</dbReference>
<name>A0A263BW69_9BACI</name>
<protein>
    <recommendedName>
        <fullName evidence="10">Fluoride-specific ion channel FluC</fullName>
    </recommendedName>
</protein>
<feature type="transmembrane region" description="Helical" evidence="10">
    <location>
        <begin position="93"/>
        <end position="118"/>
    </location>
</feature>
<feature type="transmembrane region" description="Helical" evidence="10">
    <location>
        <begin position="57"/>
        <end position="81"/>
    </location>
</feature>
<dbReference type="Proteomes" id="UP000217083">
    <property type="component" value="Unassembled WGS sequence"/>
</dbReference>
<feature type="binding site" evidence="10">
    <location>
        <position position="71"/>
    </location>
    <ligand>
        <name>Na(+)</name>
        <dbReference type="ChEBI" id="CHEBI:29101"/>
        <note>structural</note>
    </ligand>
</feature>
<reference evidence="12" key="1">
    <citation type="submission" date="2017-08" db="EMBL/GenBank/DDBJ databases">
        <authorList>
            <person name="Huang Z."/>
        </authorList>
    </citation>
    <scope>NUCLEOTIDE SEQUENCE [LARGE SCALE GENOMIC DNA]</scope>
    <source>
        <strain evidence="12">SA5d-4</strain>
    </source>
</reference>
<dbReference type="GO" id="GO:0046872">
    <property type="term" value="F:metal ion binding"/>
    <property type="evidence" value="ECO:0007669"/>
    <property type="project" value="UniProtKB-KW"/>
</dbReference>
<evidence type="ECO:0000256" key="6">
    <source>
        <dbReference type="ARBA" id="ARBA00023303"/>
    </source>
</evidence>
<evidence type="ECO:0000313" key="12">
    <source>
        <dbReference type="Proteomes" id="UP000217083"/>
    </source>
</evidence>
<keyword evidence="12" id="KW-1185">Reference proteome</keyword>
<evidence type="ECO:0000256" key="10">
    <source>
        <dbReference type="HAMAP-Rule" id="MF_00454"/>
    </source>
</evidence>
<dbReference type="PANTHER" id="PTHR28259:SF1">
    <property type="entry name" value="FLUORIDE EXPORT PROTEIN 1-RELATED"/>
    <property type="match status" value="1"/>
</dbReference>
<evidence type="ECO:0000256" key="8">
    <source>
        <dbReference type="ARBA" id="ARBA00035585"/>
    </source>
</evidence>
<keyword evidence="10" id="KW-0479">Metal-binding</keyword>
<accession>A0A263BW69</accession>
<evidence type="ECO:0000256" key="2">
    <source>
        <dbReference type="ARBA" id="ARBA00022475"/>
    </source>
</evidence>
<keyword evidence="5 10" id="KW-0472">Membrane</keyword>
<dbReference type="AlphaFoldDB" id="A0A263BW69"/>
<organism evidence="11 12">
    <name type="scientific">Lottiidibacillus patelloidae</name>
    <dbReference type="NCBI Taxonomy" id="2670334"/>
    <lineage>
        <taxon>Bacteria</taxon>
        <taxon>Bacillati</taxon>
        <taxon>Bacillota</taxon>
        <taxon>Bacilli</taxon>
        <taxon>Bacillales</taxon>
        <taxon>Bacillaceae</taxon>
        <taxon>Lottiidibacillus</taxon>
    </lineage>
</organism>
<keyword evidence="3 10" id="KW-0812">Transmembrane</keyword>
<reference evidence="11 12" key="2">
    <citation type="submission" date="2017-09" db="EMBL/GenBank/DDBJ databases">
        <title>Bacillus patelloidae sp. nov., isolated from the intestinal tract of a marine limpet.</title>
        <authorList>
            <person name="Liu R."/>
            <person name="Dong C."/>
            <person name="Shao Z."/>
        </authorList>
    </citation>
    <scope>NUCLEOTIDE SEQUENCE [LARGE SCALE GENOMIC DNA]</scope>
    <source>
        <strain evidence="11 12">SA5d-4</strain>
    </source>
</reference>
<keyword evidence="10" id="KW-0813">Transport</keyword>
<proteinExistence type="inferred from homology"/>
<comment type="subcellular location">
    <subcellularLocation>
        <location evidence="1 10">Cell membrane</location>
        <topology evidence="1 10">Multi-pass membrane protein</topology>
    </subcellularLocation>
</comment>
<evidence type="ECO:0000313" key="11">
    <source>
        <dbReference type="EMBL" id="OZM57979.1"/>
    </source>
</evidence>
<gene>
    <name evidence="10" type="primary">fluC</name>
    <name evidence="10" type="synonym">crcB</name>
    <name evidence="11" type="ORF">CIB95_06380</name>
</gene>
<evidence type="ECO:0000256" key="5">
    <source>
        <dbReference type="ARBA" id="ARBA00023136"/>
    </source>
</evidence>
<keyword evidence="10" id="KW-0406">Ion transport</keyword>
<comment type="function">
    <text evidence="9 10">Fluoride-specific ion channel. Important for reducing fluoride concentration in the cell, thus reducing its toxicity.</text>
</comment>